<accession>A0A2P6VI96</accession>
<gene>
    <name evidence="2" type="ORF">C2E20_3188</name>
</gene>
<protein>
    <submittedName>
        <fullName evidence="2">Type VI secretion</fullName>
    </submittedName>
</protein>
<name>A0A2P6VI96_9CHLO</name>
<dbReference type="EMBL" id="LHPF02000006">
    <property type="protein sequence ID" value="PSC73815.1"/>
    <property type="molecule type" value="Genomic_DNA"/>
</dbReference>
<evidence type="ECO:0000313" key="3">
    <source>
        <dbReference type="Proteomes" id="UP000239649"/>
    </source>
</evidence>
<reference evidence="2 3" key="1">
    <citation type="journal article" date="2018" name="Plant J.">
        <title>Genome sequences of Chlorella sorokiniana UTEX 1602 and Micractinium conductrix SAG 241.80: implications to maltose excretion by a green alga.</title>
        <authorList>
            <person name="Arriola M.B."/>
            <person name="Velmurugan N."/>
            <person name="Zhang Y."/>
            <person name="Plunkett M.H."/>
            <person name="Hondzo H."/>
            <person name="Barney B.M."/>
        </authorList>
    </citation>
    <scope>NUCLEOTIDE SEQUENCE [LARGE SCALE GENOMIC DNA]</scope>
    <source>
        <strain evidence="2 3">SAG 241.80</strain>
    </source>
</reference>
<dbReference type="AlphaFoldDB" id="A0A2P6VI96"/>
<evidence type="ECO:0000256" key="1">
    <source>
        <dbReference type="SAM" id="MobiDB-lite"/>
    </source>
</evidence>
<comment type="caution">
    <text evidence="2">The sequence shown here is derived from an EMBL/GenBank/DDBJ whole genome shotgun (WGS) entry which is preliminary data.</text>
</comment>
<organism evidence="2 3">
    <name type="scientific">Micractinium conductrix</name>
    <dbReference type="NCBI Taxonomy" id="554055"/>
    <lineage>
        <taxon>Eukaryota</taxon>
        <taxon>Viridiplantae</taxon>
        <taxon>Chlorophyta</taxon>
        <taxon>core chlorophytes</taxon>
        <taxon>Trebouxiophyceae</taxon>
        <taxon>Chlorellales</taxon>
        <taxon>Chlorellaceae</taxon>
        <taxon>Chlorella clade</taxon>
        <taxon>Micractinium</taxon>
    </lineage>
</organism>
<evidence type="ECO:0000313" key="2">
    <source>
        <dbReference type="EMBL" id="PSC73815.1"/>
    </source>
</evidence>
<feature type="region of interest" description="Disordered" evidence="1">
    <location>
        <begin position="52"/>
        <end position="93"/>
    </location>
</feature>
<sequence length="180" mass="20113">MAGASTRSTEHSLARTSAQRRPAGARLARSLRISGVVILAAVTCTVPALAFESESSGGGEPKVTDSGDGGLDAVRKRLLESPPTGAKDQKWRQAVQELRKEEESLLKRCLEDETKGDAVKLEETYERWKRYHDELDMYERHPRRWLRQHGQSRGLREHMTLADKVTYFAQDGTLCPVAPP</sequence>
<dbReference type="Proteomes" id="UP000239649">
    <property type="component" value="Unassembled WGS sequence"/>
</dbReference>
<keyword evidence="3" id="KW-1185">Reference proteome</keyword>
<feature type="region of interest" description="Disordered" evidence="1">
    <location>
        <begin position="1"/>
        <end position="24"/>
    </location>
</feature>
<proteinExistence type="predicted"/>